<evidence type="ECO:0000256" key="14">
    <source>
        <dbReference type="ARBA" id="ARBA00023136"/>
    </source>
</evidence>
<keyword evidence="14 19" id="KW-0472">Membrane</keyword>
<evidence type="ECO:0000256" key="2">
    <source>
        <dbReference type="ARBA" id="ARBA00004162"/>
    </source>
</evidence>
<proteinExistence type="inferred from homology"/>
<comment type="similarity">
    <text evidence="5">Belongs to the Cdh family.</text>
</comment>
<feature type="transmembrane region" description="Helical" evidence="19">
    <location>
        <begin position="7"/>
        <end position="26"/>
    </location>
</feature>
<evidence type="ECO:0000256" key="8">
    <source>
        <dbReference type="ARBA" id="ARBA00022475"/>
    </source>
</evidence>
<comment type="catalytic activity">
    <reaction evidence="1">
        <text>a CDP-1,2-diacyl-sn-glycerol + H2O = a 1,2-diacyl-sn-glycero-3-phosphate + CMP + 2 H(+)</text>
        <dbReference type="Rhea" id="RHEA:15221"/>
        <dbReference type="ChEBI" id="CHEBI:15377"/>
        <dbReference type="ChEBI" id="CHEBI:15378"/>
        <dbReference type="ChEBI" id="CHEBI:58332"/>
        <dbReference type="ChEBI" id="CHEBI:58608"/>
        <dbReference type="ChEBI" id="CHEBI:60377"/>
        <dbReference type="EC" id="3.6.1.26"/>
    </reaction>
</comment>
<evidence type="ECO:0000256" key="3">
    <source>
        <dbReference type="ARBA" id="ARBA00004927"/>
    </source>
</evidence>
<dbReference type="InterPro" id="IPR036265">
    <property type="entry name" value="HIT-like_sf"/>
</dbReference>
<evidence type="ECO:0000256" key="1">
    <source>
        <dbReference type="ARBA" id="ARBA00001007"/>
    </source>
</evidence>
<protein>
    <recommendedName>
        <fullName evidence="7">CDP-diacylglycerol pyrophosphatase</fullName>
        <ecNumber evidence="6">3.6.1.26</ecNumber>
    </recommendedName>
    <alternativeName>
        <fullName evidence="17">CDP-diacylglycerol phosphatidylhydrolase</fullName>
    </alternativeName>
    <alternativeName>
        <fullName evidence="18">CDP-diglyceride hydrolase</fullName>
    </alternativeName>
</protein>
<evidence type="ECO:0000256" key="12">
    <source>
        <dbReference type="ARBA" id="ARBA00022989"/>
    </source>
</evidence>
<evidence type="ECO:0000256" key="16">
    <source>
        <dbReference type="ARBA" id="ARBA00023264"/>
    </source>
</evidence>
<dbReference type="RefSeq" id="WP_207354754.1">
    <property type="nucleotide sequence ID" value="NZ_CP071503.1"/>
</dbReference>
<evidence type="ECO:0000256" key="11">
    <source>
        <dbReference type="ARBA" id="ARBA00022801"/>
    </source>
</evidence>
<comment type="pathway">
    <text evidence="3">Phospholipid metabolism; CDP-diacylglycerol degradation; phosphatidate from CDP-diacylglycerol: step 1/1.</text>
</comment>
<dbReference type="EMBL" id="CP071503">
    <property type="protein sequence ID" value="QSX33535.1"/>
    <property type="molecule type" value="Genomic_DNA"/>
</dbReference>
<keyword evidence="8" id="KW-1003">Cell membrane</keyword>
<evidence type="ECO:0000256" key="4">
    <source>
        <dbReference type="ARBA" id="ARBA00005189"/>
    </source>
</evidence>
<keyword evidence="12 19" id="KW-1133">Transmembrane helix</keyword>
<keyword evidence="13" id="KW-0443">Lipid metabolism</keyword>
<dbReference type="NCBIfam" id="NF003986">
    <property type="entry name" value="PRK05471.1-5"/>
    <property type="match status" value="1"/>
</dbReference>
<comment type="subcellular location">
    <subcellularLocation>
        <location evidence="2">Cell membrane</location>
        <topology evidence="2">Single-pass membrane protein</topology>
    </subcellularLocation>
</comment>
<evidence type="ECO:0000256" key="17">
    <source>
        <dbReference type="ARBA" id="ARBA00032888"/>
    </source>
</evidence>
<dbReference type="Gene3D" id="3.30.428.30">
    <property type="entry name" value="HIT family - CDH-like"/>
    <property type="match status" value="1"/>
</dbReference>
<keyword evidence="11 20" id="KW-0378">Hydrolase</keyword>
<keyword evidence="10 19" id="KW-0812">Transmembrane</keyword>
<keyword evidence="9" id="KW-0444">Lipid biosynthesis</keyword>
<evidence type="ECO:0000256" key="10">
    <source>
        <dbReference type="ARBA" id="ARBA00022692"/>
    </source>
</evidence>
<dbReference type="Pfam" id="PF02611">
    <property type="entry name" value="CDH"/>
    <property type="match status" value="1"/>
</dbReference>
<evidence type="ECO:0000256" key="13">
    <source>
        <dbReference type="ARBA" id="ARBA00023098"/>
    </source>
</evidence>
<evidence type="ECO:0000256" key="18">
    <source>
        <dbReference type="ARBA" id="ARBA00032892"/>
    </source>
</evidence>
<evidence type="ECO:0000256" key="9">
    <source>
        <dbReference type="ARBA" id="ARBA00022516"/>
    </source>
</evidence>
<evidence type="ECO:0000256" key="6">
    <source>
        <dbReference type="ARBA" id="ARBA00012375"/>
    </source>
</evidence>
<dbReference type="EC" id="3.6.1.26" evidence="6"/>
<comment type="pathway">
    <text evidence="4">Lipid metabolism.</text>
</comment>
<name>A0ABX7QRC1_9GAMM</name>
<gene>
    <name evidence="20" type="ORF">JYB87_17795</name>
</gene>
<dbReference type="Proteomes" id="UP000662770">
    <property type="component" value="Chromosome"/>
</dbReference>
<dbReference type="SUPFAM" id="SSF54197">
    <property type="entry name" value="HIT-like"/>
    <property type="match status" value="1"/>
</dbReference>
<evidence type="ECO:0000256" key="5">
    <source>
        <dbReference type="ARBA" id="ARBA00006435"/>
    </source>
</evidence>
<sequence>MKQSTKITLIGLPVLAIIGAVAWWFLATNSTHNANALWQLISQRCVVGLAKDGNPAPCTKVDKAKGYVTLKDRNGPLQYLLMPVSKITGTESPALLQPHAPQFFSLAWNERQLLEEKYGRPIDDQALSLAVNSAFGRTQNQLHIHISCLRADIRAQLDKLAPQLNNQWQQFSLDNSDYQIRSLSHDEFYAQSVFQRIASELNIDSDDMGKYGLALTTLADGRFALLALRASWFGMENASPELIQDHSCSILDPAP</sequence>
<keyword evidence="15" id="KW-0594">Phospholipid biosynthesis</keyword>
<evidence type="ECO:0000256" key="19">
    <source>
        <dbReference type="SAM" id="Phobius"/>
    </source>
</evidence>
<keyword evidence="21" id="KW-1185">Reference proteome</keyword>
<dbReference type="GO" id="GO:0008715">
    <property type="term" value="F:CDP-diacylglycerol diphosphatase activity"/>
    <property type="evidence" value="ECO:0007669"/>
    <property type="project" value="UniProtKB-EC"/>
</dbReference>
<dbReference type="InterPro" id="IPR003763">
    <property type="entry name" value="CDP-diacylglyc_Pase"/>
</dbReference>
<accession>A0ABX7QRC1</accession>
<keyword evidence="16" id="KW-1208">Phospholipid metabolism</keyword>
<evidence type="ECO:0000313" key="20">
    <source>
        <dbReference type="EMBL" id="QSX33535.1"/>
    </source>
</evidence>
<organism evidence="20 21">
    <name type="scientific">Shewanella avicenniae</name>
    <dbReference type="NCBI Taxonomy" id="2814294"/>
    <lineage>
        <taxon>Bacteria</taxon>
        <taxon>Pseudomonadati</taxon>
        <taxon>Pseudomonadota</taxon>
        <taxon>Gammaproteobacteria</taxon>
        <taxon>Alteromonadales</taxon>
        <taxon>Shewanellaceae</taxon>
        <taxon>Shewanella</taxon>
    </lineage>
</organism>
<evidence type="ECO:0000256" key="15">
    <source>
        <dbReference type="ARBA" id="ARBA00023209"/>
    </source>
</evidence>
<reference evidence="20 21" key="1">
    <citation type="submission" date="2021-03" db="EMBL/GenBank/DDBJ databases">
        <title>Novel species identification of genus Shewanella.</title>
        <authorList>
            <person name="Liu G."/>
            <person name="Zhang Q."/>
        </authorList>
    </citation>
    <scope>NUCLEOTIDE SEQUENCE [LARGE SCALE GENOMIC DNA]</scope>
    <source>
        <strain evidence="20 21">FJAT-51800</strain>
    </source>
</reference>
<evidence type="ECO:0000313" key="21">
    <source>
        <dbReference type="Proteomes" id="UP000662770"/>
    </source>
</evidence>
<evidence type="ECO:0000256" key="7">
    <source>
        <dbReference type="ARBA" id="ARBA00019608"/>
    </source>
</evidence>
<dbReference type="PIRSF" id="PIRSF001273">
    <property type="entry name" value="CDH"/>
    <property type="match status" value="1"/>
</dbReference>